<dbReference type="SUPFAM" id="SSF50630">
    <property type="entry name" value="Acid proteases"/>
    <property type="match status" value="1"/>
</dbReference>
<dbReference type="Proteomes" id="UP000605970">
    <property type="component" value="Unassembled WGS sequence"/>
</dbReference>
<reference evidence="3" key="1">
    <citation type="journal article" date="2020" name="Ecol. Evol.">
        <title>Genome structure and content of the rice root-knot nematode (Meloidogyne graminicola).</title>
        <authorList>
            <person name="Phan N.T."/>
            <person name="Danchin E.G.J."/>
            <person name="Klopp C."/>
            <person name="Perfus-Barbeoch L."/>
            <person name="Kozlowski D.K."/>
            <person name="Koutsovoulos G.D."/>
            <person name="Lopez-Roques C."/>
            <person name="Bouchez O."/>
            <person name="Zahm M."/>
            <person name="Besnard G."/>
            <person name="Bellafiore S."/>
        </authorList>
    </citation>
    <scope>NUCLEOTIDE SEQUENCE</scope>
    <source>
        <strain evidence="3">VN-18</strain>
    </source>
</reference>
<evidence type="ECO:0000313" key="4">
    <source>
        <dbReference type="Proteomes" id="UP000605970"/>
    </source>
</evidence>
<evidence type="ECO:0000313" key="3">
    <source>
        <dbReference type="EMBL" id="KAF7638981.1"/>
    </source>
</evidence>
<dbReference type="PROSITE" id="PS51767">
    <property type="entry name" value="PEPTIDASE_A1"/>
    <property type="match status" value="1"/>
</dbReference>
<name>A0A8S9ZZ61_9BILA</name>
<protein>
    <submittedName>
        <fullName evidence="3">Peptidase A1 domain-containing protein</fullName>
    </submittedName>
</protein>
<feature type="domain" description="Peptidase A1" evidence="2">
    <location>
        <begin position="42"/>
        <end position="353"/>
    </location>
</feature>
<dbReference type="EMBL" id="JABEBT010000008">
    <property type="protein sequence ID" value="KAF7638981.1"/>
    <property type="molecule type" value="Genomic_DNA"/>
</dbReference>
<keyword evidence="4" id="KW-1185">Reference proteome</keyword>
<evidence type="ECO:0000256" key="1">
    <source>
        <dbReference type="ARBA" id="ARBA00007447"/>
    </source>
</evidence>
<dbReference type="Gene3D" id="2.40.70.10">
    <property type="entry name" value="Acid Proteases"/>
    <property type="match status" value="2"/>
</dbReference>
<dbReference type="GO" id="GO:0004190">
    <property type="term" value="F:aspartic-type endopeptidase activity"/>
    <property type="evidence" value="ECO:0007669"/>
    <property type="project" value="InterPro"/>
</dbReference>
<sequence length="360" mass="40616">MLRIIILLIIFFSSLIKIAIFLPLTNSNKVGSIQMNRINYKRCGEIIIGNQKYNLAFNLDSTDFWVVSNELSTFKLLNKTENIKETGINGSLVKDTLMIGDVKIKNIPFIVVQSIPNTYSNNYKTDGVLGLSSISDETNNNNNNPLQYLTKYIQNSIFTIFTKSNGELALPSQNEENVGKITFGSEDKDNCKKYNYVKLVEKSKLIVNILCGKINNTPLNSIISNNNNTKMNILEEELLMLAPQTFLEEIAKIMKLTSQGDDTGFYLFKEGSCNKDNINKLPTITLTVGDCEKQAEISIYPKQYLQYTALGDCRLLIADSVMMGYENGWYMGAQFFEDRCIAMNWNEGTIGFADAENNKN</sequence>
<dbReference type="InterPro" id="IPR021109">
    <property type="entry name" value="Peptidase_aspartic_dom_sf"/>
</dbReference>
<organism evidence="3 4">
    <name type="scientific">Meloidogyne graminicola</name>
    <dbReference type="NCBI Taxonomy" id="189291"/>
    <lineage>
        <taxon>Eukaryota</taxon>
        <taxon>Metazoa</taxon>
        <taxon>Ecdysozoa</taxon>
        <taxon>Nematoda</taxon>
        <taxon>Chromadorea</taxon>
        <taxon>Rhabditida</taxon>
        <taxon>Tylenchina</taxon>
        <taxon>Tylenchomorpha</taxon>
        <taxon>Tylenchoidea</taxon>
        <taxon>Meloidogynidae</taxon>
        <taxon>Meloidogyninae</taxon>
        <taxon>Meloidogyne</taxon>
    </lineage>
</organism>
<dbReference type="InterPro" id="IPR033121">
    <property type="entry name" value="PEPTIDASE_A1"/>
</dbReference>
<dbReference type="OrthoDB" id="5839471at2759"/>
<dbReference type="PANTHER" id="PTHR47966">
    <property type="entry name" value="BETA-SITE APP-CLEAVING ENZYME, ISOFORM A-RELATED"/>
    <property type="match status" value="1"/>
</dbReference>
<proteinExistence type="inferred from homology"/>
<dbReference type="GO" id="GO:0006508">
    <property type="term" value="P:proteolysis"/>
    <property type="evidence" value="ECO:0007669"/>
    <property type="project" value="InterPro"/>
</dbReference>
<evidence type="ECO:0000259" key="2">
    <source>
        <dbReference type="PROSITE" id="PS51767"/>
    </source>
</evidence>
<dbReference type="CDD" id="cd05471">
    <property type="entry name" value="pepsin_like"/>
    <property type="match status" value="1"/>
</dbReference>
<comment type="similarity">
    <text evidence="1">Belongs to the peptidase A1 family.</text>
</comment>
<accession>A0A8S9ZZ61</accession>
<dbReference type="InterPro" id="IPR034164">
    <property type="entry name" value="Pepsin-like_dom"/>
</dbReference>
<gene>
    <name evidence="3" type="ORF">Mgra_00001507</name>
</gene>
<comment type="caution">
    <text evidence="3">The sequence shown here is derived from an EMBL/GenBank/DDBJ whole genome shotgun (WGS) entry which is preliminary data.</text>
</comment>
<dbReference type="Pfam" id="PF00026">
    <property type="entry name" value="Asp"/>
    <property type="match status" value="1"/>
</dbReference>
<dbReference type="AlphaFoldDB" id="A0A8S9ZZ61"/>
<dbReference type="PANTHER" id="PTHR47966:SF51">
    <property type="entry name" value="BETA-SITE APP-CLEAVING ENZYME, ISOFORM A-RELATED"/>
    <property type="match status" value="1"/>
</dbReference>
<dbReference type="InterPro" id="IPR001461">
    <property type="entry name" value="Aspartic_peptidase_A1"/>
</dbReference>